<protein>
    <submittedName>
        <fullName evidence="1">Uncharacterized protein</fullName>
    </submittedName>
</protein>
<comment type="caution">
    <text evidence="1">The sequence shown here is derived from an EMBL/GenBank/DDBJ whole genome shotgun (WGS) entry which is preliminary data.</text>
</comment>
<evidence type="ECO:0000313" key="1">
    <source>
        <dbReference type="EMBL" id="MDP9829004.1"/>
    </source>
</evidence>
<gene>
    <name evidence="1" type="ORF">J2S57_004753</name>
</gene>
<reference evidence="1 2" key="1">
    <citation type="submission" date="2023-07" db="EMBL/GenBank/DDBJ databases">
        <title>Sequencing the genomes of 1000 actinobacteria strains.</title>
        <authorList>
            <person name="Klenk H.-P."/>
        </authorList>
    </citation>
    <scope>NUCLEOTIDE SEQUENCE [LARGE SCALE GENOMIC DNA]</scope>
    <source>
        <strain evidence="1 2">DSM 44388</strain>
    </source>
</reference>
<proteinExistence type="predicted"/>
<dbReference type="EMBL" id="JAUSQZ010000001">
    <property type="protein sequence ID" value="MDP9829004.1"/>
    <property type="molecule type" value="Genomic_DNA"/>
</dbReference>
<dbReference type="Proteomes" id="UP001235712">
    <property type="component" value="Unassembled WGS sequence"/>
</dbReference>
<sequence>MREMEHSRGDFWGKSSVVDEEAIDHEMLVGTVKVGSDAIVVRVAQRIDFDLLADPIATLTSPRESRWAACGNSTPCRPSNSASSCCRPRARWMTC</sequence>
<keyword evidence="2" id="KW-1185">Reference proteome</keyword>
<organism evidence="1 2">
    <name type="scientific">Kineosporia succinea</name>
    <dbReference type="NCBI Taxonomy" id="84632"/>
    <lineage>
        <taxon>Bacteria</taxon>
        <taxon>Bacillati</taxon>
        <taxon>Actinomycetota</taxon>
        <taxon>Actinomycetes</taxon>
        <taxon>Kineosporiales</taxon>
        <taxon>Kineosporiaceae</taxon>
        <taxon>Kineosporia</taxon>
    </lineage>
</organism>
<name>A0ABT9P9B0_9ACTN</name>
<accession>A0ABT9P9B0</accession>
<evidence type="ECO:0000313" key="2">
    <source>
        <dbReference type="Proteomes" id="UP001235712"/>
    </source>
</evidence>